<dbReference type="InterPro" id="IPR039480">
    <property type="entry name" value="C-C_Bond_Lyase-like"/>
</dbReference>
<dbReference type="EMBL" id="CP038033">
    <property type="protein sequence ID" value="QBQ55314.1"/>
    <property type="molecule type" value="Genomic_DNA"/>
</dbReference>
<sequence>MYQSQLQRSQPAIKPYPVGAQIPYYMELGATLYMPATRQDIGKILNQQKLTGLRSAVVCTEDSILEQELAPALTNLQLVLEQLRSSSMLRFIRPRNPEVLSQLIRIPEIRRIDGFVLPKVNEQNLPFYAEIAARIPELLLMPTLETEVAFSRRRLEALRNKLSEVGNPILCLRIGGNDLLRLLGLRRPKQLTIYDTPLRNVINDIILTFRPAGYALSSPVFEYLDNHDTLQREVELDIVHGLLTKTAIHPTQVPVIEAAYRVCQKDMDLAQQVLKEGAPAVFKFNSQMVEPATHYAWAEQLLLQAELYGACCEQPNGCLCPPKSF</sequence>
<dbReference type="KEGG" id="nwr:E3U44_12925"/>
<evidence type="ECO:0000256" key="4">
    <source>
        <dbReference type="PIRSR" id="PIRSR015582-2"/>
    </source>
</evidence>
<comment type="cofactor">
    <cofactor evidence="1">
        <name>Mg(2+)</name>
        <dbReference type="ChEBI" id="CHEBI:18420"/>
    </cofactor>
</comment>
<dbReference type="GO" id="GO:0006107">
    <property type="term" value="P:oxaloacetate metabolic process"/>
    <property type="evidence" value="ECO:0007669"/>
    <property type="project" value="TreeGrafter"/>
</dbReference>
<dbReference type="PANTHER" id="PTHR32308:SF10">
    <property type="entry name" value="CITRATE LYASE SUBUNIT BETA"/>
    <property type="match status" value="1"/>
</dbReference>
<evidence type="ECO:0000313" key="5">
    <source>
        <dbReference type="EMBL" id="QBQ55314.1"/>
    </source>
</evidence>
<dbReference type="PIRSF" id="PIRSF015582">
    <property type="entry name" value="Cit_lyase_B"/>
    <property type="match status" value="1"/>
</dbReference>
<keyword evidence="3 4" id="KW-0460">Magnesium</keyword>
<organism evidence="5 6">
    <name type="scientific">Nitrosococcus wardiae</name>
    <dbReference type="NCBI Taxonomy" id="1814290"/>
    <lineage>
        <taxon>Bacteria</taxon>
        <taxon>Pseudomonadati</taxon>
        <taxon>Pseudomonadota</taxon>
        <taxon>Gammaproteobacteria</taxon>
        <taxon>Chromatiales</taxon>
        <taxon>Chromatiaceae</taxon>
        <taxon>Nitrosococcus</taxon>
    </lineage>
</organism>
<dbReference type="InterPro" id="IPR015813">
    <property type="entry name" value="Pyrv/PenolPyrv_kinase-like_dom"/>
</dbReference>
<evidence type="ECO:0000256" key="1">
    <source>
        <dbReference type="ARBA" id="ARBA00001946"/>
    </source>
</evidence>
<evidence type="ECO:0000313" key="6">
    <source>
        <dbReference type="Proteomes" id="UP000294325"/>
    </source>
</evidence>
<gene>
    <name evidence="5" type="ORF">E3U44_12925</name>
</gene>
<proteinExistence type="predicted"/>
<dbReference type="GO" id="GO:0003824">
    <property type="term" value="F:catalytic activity"/>
    <property type="evidence" value="ECO:0007669"/>
    <property type="project" value="InterPro"/>
</dbReference>
<dbReference type="InterPro" id="IPR011206">
    <property type="entry name" value="Citrate_lyase_beta/mcl1/mcl2"/>
</dbReference>
<feature type="binding site" evidence="4">
    <location>
        <position position="178"/>
    </location>
    <ligand>
        <name>Mg(2+)</name>
        <dbReference type="ChEBI" id="CHEBI:18420"/>
    </ligand>
</feature>
<protein>
    <submittedName>
        <fullName evidence="5">ATP/GTP-binding protein</fullName>
    </submittedName>
</protein>
<dbReference type="PANTHER" id="PTHR32308">
    <property type="entry name" value="LYASE BETA SUBUNIT, PUTATIVE (AFU_ORTHOLOGUE AFUA_4G13030)-RELATED"/>
    <property type="match status" value="1"/>
</dbReference>
<dbReference type="OrthoDB" id="348111at2"/>
<dbReference type="Pfam" id="PF15617">
    <property type="entry name" value="C-C_Bond_Lyase"/>
    <property type="match status" value="1"/>
</dbReference>
<dbReference type="AlphaFoldDB" id="A0A4P7C1H8"/>
<dbReference type="RefSeq" id="WP_134358576.1">
    <property type="nucleotide sequence ID" value="NZ_CP038033.1"/>
</dbReference>
<keyword evidence="6" id="KW-1185">Reference proteome</keyword>
<dbReference type="GO" id="GO:0000287">
    <property type="term" value="F:magnesium ion binding"/>
    <property type="evidence" value="ECO:0007669"/>
    <property type="project" value="TreeGrafter"/>
</dbReference>
<evidence type="ECO:0000256" key="2">
    <source>
        <dbReference type="ARBA" id="ARBA00022723"/>
    </source>
</evidence>
<reference evidence="5 6" key="1">
    <citation type="submission" date="2019-03" db="EMBL/GenBank/DDBJ databases">
        <title>The genome sequence of Nitrosococcus wardiae strain D1FHST reveals the archetypal metabolic capacity of ammonia-oxidizing Gammaproteobacteria.</title>
        <authorList>
            <person name="Wang L."/>
            <person name="Lim C.K."/>
            <person name="Hanson T.E."/>
            <person name="Dang H."/>
            <person name="Klotz M.G."/>
        </authorList>
    </citation>
    <scope>NUCLEOTIDE SEQUENCE [LARGE SCALE GENOMIC DNA]</scope>
    <source>
        <strain evidence="5 6">D1FHS</strain>
    </source>
</reference>
<dbReference type="InterPro" id="IPR040442">
    <property type="entry name" value="Pyrv_kinase-like_dom_sf"/>
</dbReference>
<name>A0A4P7C1H8_9GAMM</name>
<dbReference type="SUPFAM" id="SSF51621">
    <property type="entry name" value="Phosphoenolpyruvate/pyruvate domain"/>
    <property type="match status" value="1"/>
</dbReference>
<accession>A0A4P7C1H8</accession>
<dbReference type="Proteomes" id="UP000294325">
    <property type="component" value="Chromosome"/>
</dbReference>
<keyword evidence="2 4" id="KW-0479">Metal-binding</keyword>
<evidence type="ECO:0000256" key="3">
    <source>
        <dbReference type="ARBA" id="ARBA00022842"/>
    </source>
</evidence>
<dbReference type="Gene3D" id="3.20.20.60">
    <property type="entry name" value="Phosphoenolpyruvate-binding domains"/>
    <property type="match status" value="1"/>
</dbReference>